<dbReference type="GeneID" id="34518841"/>
<evidence type="ECO:0000313" key="6">
    <source>
        <dbReference type="EMBL" id="CDK25441.1"/>
    </source>
</evidence>
<dbReference type="Gene3D" id="3.30.1360.120">
    <property type="entry name" value="Probable tRNA modification gtpase trme, domain 1"/>
    <property type="match status" value="1"/>
</dbReference>
<comment type="similarity">
    <text evidence="4">Belongs to the GcvT family. CAF17/IBA57 subfamily.</text>
</comment>
<dbReference type="PANTHER" id="PTHR22602">
    <property type="entry name" value="TRANSFERASE CAF17, MITOCHONDRIAL-RELATED"/>
    <property type="match status" value="1"/>
</dbReference>
<dbReference type="PANTHER" id="PTHR22602:SF0">
    <property type="entry name" value="TRANSFERASE CAF17, MITOCHONDRIAL-RELATED"/>
    <property type="match status" value="1"/>
</dbReference>
<comment type="subcellular location">
    <subcellularLocation>
        <location evidence="1">Mitochondrion matrix</location>
    </subcellularLocation>
</comment>
<keyword evidence="3" id="KW-0496">Mitochondrion</keyword>
<evidence type="ECO:0000256" key="5">
    <source>
        <dbReference type="SAM" id="MobiDB-lite"/>
    </source>
</evidence>
<organism evidence="6 7">
    <name type="scientific">Kuraishia capsulata CBS 1993</name>
    <dbReference type="NCBI Taxonomy" id="1382522"/>
    <lineage>
        <taxon>Eukaryota</taxon>
        <taxon>Fungi</taxon>
        <taxon>Dikarya</taxon>
        <taxon>Ascomycota</taxon>
        <taxon>Saccharomycotina</taxon>
        <taxon>Pichiomycetes</taxon>
        <taxon>Pichiales</taxon>
        <taxon>Pichiaceae</taxon>
        <taxon>Kuraishia</taxon>
    </lineage>
</organism>
<evidence type="ECO:0000256" key="1">
    <source>
        <dbReference type="ARBA" id="ARBA00004305"/>
    </source>
</evidence>
<dbReference type="GO" id="GO:0005759">
    <property type="term" value="C:mitochondrial matrix"/>
    <property type="evidence" value="ECO:0007669"/>
    <property type="project" value="UniProtKB-SubCell"/>
</dbReference>
<dbReference type="AlphaFoldDB" id="W6MHH9"/>
<dbReference type="InterPro" id="IPR017703">
    <property type="entry name" value="YgfZ/GCV_T_CS"/>
</dbReference>
<dbReference type="OrthoDB" id="191995at2759"/>
<evidence type="ECO:0000256" key="3">
    <source>
        <dbReference type="ARBA" id="ARBA00023128"/>
    </source>
</evidence>
<dbReference type="RefSeq" id="XP_022457453.1">
    <property type="nucleotide sequence ID" value="XM_022603587.1"/>
</dbReference>
<feature type="region of interest" description="Disordered" evidence="5">
    <location>
        <begin position="393"/>
        <end position="416"/>
    </location>
</feature>
<dbReference type="InterPro" id="IPR027266">
    <property type="entry name" value="TrmE/GcvT-like"/>
</dbReference>
<dbReference type="InterPro" id="IPR045179">
    <property type="entry name" value="YgfZ/GcvT"/>
</dbReference>
<dbReference type="GO" id="GO:0016226">
    <property type="term" value="P:iron-sulfur cluster assembly"/>
    <property type="evidence" value="ECO:0007669"/>
    <property type="project" value="TreeGrafter"/>
</dbReference>
<dbReference type="Proteomes" id="UP000019384">
    <property type="component" value="Unassembled WGS sequence"/>
</dbReference>
<gene>
    <name evidence="6" type="ORF">KUCA_T00001411001</name>
</gene>
<evidence type="ECO:0000256" key="4">
    <source>
        <dbReference type="ARBA" id="ARBA00093447"/>
    </source>
</evidence>
<sequence length="478" mass="53514">MIPLLLNRRLATAGSSFVRRISQTSGLIKLESKSLLLISGSDSTKFLNGLTTSKLLPTFVKKNQYTISPDEEETSLWLKEKLKLTEEEISSKNWGILHEDSFLEDGDPEKLGVRRDGIYSMIMNPKGRVVSDIFIYPTPFIGPTMDGPSYLIEASREKAAKLFMMFQMHKLSSKVKIVKTPDIKSWYYFNDSEVFADVLLNLQDSYFNNVTSVSLETAQEFAKKFAEAESIFSKDFSLAGFSFDDRSPQFGVKFLTSASDEEVVKGLQPLSDLVGDLQILPEETYTSRRIAEGISETSDMKADTFPFENNLDFMNGISYNKGCYVGQELTIRTHVSGVVRKRIMPIQLFSIAGDSESVNDQIILNHDDEVVSLLNSYGDELYEAKIASGNEEEPQIELASSPFGSPSSPTKSKRRAPLVGSIVRREGNIALALINLRYIEFDNSVGKNEFLLNVPGEDEPKVGVKVFVPTWWPEDALE</sequence>
<dbReference type="STRING" id="1382522.W6MHH9"/>
<dbReference type="NCBIfam" id="TIGR03317">
    <property type="entry name" value="ygfZ_signature"/>
    <property type="match status" value="1"/>
</dbReference>
<proteinExistence type="inferred from homology"/>
<name>W6MHH9_9ASCO</name>
<dbReference type="HOGENOM" id="CLU_007884_7_3_1"/>
<keyword evidence="7" id="KW-1185">Reference proteome</keyword>
<dbReference type="Gene3D" id="2.40.30.160">
    <property type="match status" value="1"/>
</dbReference>
<keyword evidence="2" id="KW-0809">Transit peptide</keyword>
<reference evidence="6" key="2">
    <citation type="submission" date="2014-02" db="EMBL/GenBank/DDBJ databases">
        <title>Complete DNA sequence of /Kuraishia capsulata/ illustrates novel genomic features among budding yeasts (/Saccharomycotina/).</title>
        <authorList>
            <person name="Morales L."/>
            <person name="Noel B."/>
            <person name="Porcel B."/>
            <person name="Marcet-Houben M."/>
            <person name="Hullo M-F."/>
            <person name="Sacerdot C."/>
            <person name="Tekaia F."/>
            <person name="Leh-Louis V."/>
            <person name="Despons L."/>
            <person name="Khanna V."/>
            <person name="Aury J-M."/>
            <person name="Barbe V."/>
            <person name="Couloux A."/>
            <person name="Labadie K."/>
            <person name="Pelletier E."/>
            <person name="Souciet J-L."/>
            <person name="Boekhout T."/>
            <person name="Gabaldon T."/>
            <person name="Wincker P."/>
            <person name="Dujon B."/>
        </authorList>
    </citation>
    <scope>NUCLEOTIDE SEQUENCE</scope>
    <source>
        <strain evidence="6">CBS 1993</strain>
    </source>
</reference>
<evidence type="ECO:0000313" key="7">
    <source>
        <dbReference type="Proteomes" id="UP000019384"/>
    </source>
</evidence>
<protein>
    <submittedName>
        <fullName evidence="6">Uncharacterized protein</fullName>
    </submittedName>
</protein>
<dbReference type="EMBL" id="HG793126">
    <property type="protein sequence ID" value="CDK25441.1"/>
    <property type="molecule type" value="Genomic_DNA"/>
</dbReference>
<evidence type="ECO:0000256" key="2">
    <source>
        <dbReference type="ARBA" id="ARBA00022946"/>
    </source>
</evidence>
<accession>W6MHH9</accession>
<dbReference type="SUPFAM" id="SSF103025">
    <property type="entry name" value="Folate-binding domain"/>
    <property type="match status" value="1"/>
</dbReference>
<reference evidence="6" key="1">
    <citation type="submission" date="2013-12" db="EMBL/GenBank/DDBJ databases">
        <authorList>
            <person name="Genoscope - CEA"/>
        </authorList>
    </citation>
    <scope>NUCLEOTIDE SEQUENCE</scope>
    <source>
        <strain evidence="6">CBS 1993</strain>
    </source>
</reference>